<dbReference type="CDD" id="cd05269">
    <property type="entry name" value="TMR_SDR_a"/>
    <property type="match status" value="1"/>
</dbReference>
<keyword evidence="3" id="KW-0017">Alkaloid metabolism</keyword>
<sequence length="818" mass="90940">MAPGMGIKAPVPRTRTGCLTCRKRKVKCDESKPICSRCQRLQRECTWSDDMQVVPHTQHLDFTSTSTSRSINDSSDHPALHLTRPSGQSFVIEFPDIDRATVPYIHHFASFCSRFMAYANDSEGNPFQEELAPLAISSPALLHSMAALAAAHLSRTQKHHELIATNYYSMALRELNAGLSDPAIARSDSALGACLLLCVYEITRSESSTWHEHLQGARDLILYRGGPKKDEYLTRYFSLLDVSGSLVSGTGTLIQGAYWLEDDQNLDSGGPKKINKWPYYDNTNSVVDQFHHLMVYMAKLSALSAEAMGDHNPAIIAEKASQIHEDIWEWWAQSPPSLRDQSNDWRRLPRLQKLSVAETLEEEAYSSTKSVFAGCIIYLNHILDPCGHKPQKPEVIKAVSEVLEIAKETPEGYGLEMGLYWGLFMAGVAVFNDPVAEDLIRRKLKADVSVSIYHADRVLELLEVLWKRQHQYNAKYDWRQVQIQMGIQVYVNSSKNSLNFYLLIDFLQVYLCVKFAEFKPPYPAIDMVSPKGTILLLGGTGKVSRRITPLLSAAGYPTLIASRSGTSPPLPGVSGVKFDWDDSTTYNNVFSTPDISAIFLIGPPYLDMLPPMKIFIDLALSKGVKRLVLLSASLMEVGDGPAMAEVSKYVSGLGVEWAVLRPSWFMENFTEEHHARTIRSQSTIITATGNGKVPFISASDIAAVAFHALTDTVPHNTDHLLLGPELFSYAEVAALMSEKLGRVIRHVDVSEQELVQGVQAFMPLDYARMLAGLDTAIREGKEERVNDVVKRVTGREPKTLGVFVDEGVKDGVWVMKGA</sequence>
<name>A0A7D8UKW4_9HELO</name>
<dbReference type="SMART" id="SM00066">
    <property type="entry name" value="GAL4"/>
    <property type="match status" value="1"/>
</dbReference>
<gene>
    <name evidence="7" type="primary">easG</name>
    <name evidence="7" type="ORF">LCER1_G005991</name>
</gene>
<evidence type="ECO:0000256" key="4">
    <source>
        <dbReference type="ARBA" id="ARBA00023002"/>
    </source>
</evidence>
<dbReference type="InterPro" id="IPR036291">
    <property type="entry name" value="NAD(P)-bd_dom_sf"/>
</dbReference>
<protein>
    <submittedName>
        <fullName evidence="7">Agroclavine dehydrogenase</fullName>
    </submittedName>
</protein>
<dbReference type="PROSITE" id="PS50048">
    <property type="entry name" value="ZN2_CY6_FUNGAL_2"/>
    <property type="match status" value="1"/>
</dbReference>
<keyword evidence="8" id="KW-1185">Reference proteome</keyword>
<dbReference type="Gene3D" id="3.90.25.10">
    <property type="entry name" value="UDP-galactose 4-epimerase, domain 1"/>
    <property type="match status" value="1"/>
</dbReference>
<dbReference type="OrthoDB" id="3509362at2759"/>
<dbReference type="PANTHER" id="PTHR43162">
    <property type="match status" value="1"/>
</dbReference>
<organism evidence="7 8">
    <name type="scientific">Lachnellula cervina</name>
    <dbReference type="NCBI Taxonomy" id="1316786"/>
    <lineage>
        <taxon>Eukaryota</taxon>
        <taxon>Fungi</taxon>
        <taxon>Dikarya</taxon>
        <taxon>Ascomycota</taxon>
        <taxon>Pezizomycotina</taxon>
        <taxon>Leotiomycetes</taxon>
        <taxon>Helotiales</taxon>
        <taxon>Lachnaceae</taxon>
        <taxon>Lachnellula</taxon>
    </lineage>
</organism>
<reference evidence="7 8" key="1">
    <citation type="submission" date="2018-05" db="EMBL/GenBank/DDBJ databases">
        <title>Whole genome sequencing for identification of molecular markers to develop diagnostic detection tools for the regulated plant pathogen Lachnellula willkommii.</title>
        <authorList>
            <person name="Giroux E."/>
            <person name="Bilodeau G."/>
        </authorList>
    </citation>
    <scope>NUCLEOTIDE SEQUENCE [LARGE SCALE GENOMIC DNA]</scope>
    <source>
        <strain evidence="7 8">CBS 625.97</strain>
    </source>
</reference>
<dbReference type="Pfam" id="PF11951">
    <property type="entry name" value="Fungal_trans_2"/>
    <property type="match status" value="1"/>
</dbReference>
<dbReference type="InterPro" id="IPR019901">
    <property type="entry name" value="Ergot_alkaloid_biosynthesis"/>
</dbReference>
<dbReference type="GO" id="GO:0000981">
    <property type="term" value="F:DNA-binding transcription factor activity, RNA polymerase II-specific"/>
    <property type="evidence" value="ECO:0007669"/>
    <property type="project" value="InterPro"/>
</dbReference>
<dbReference type="PANTHER" id="PTHR43162:SF1">
    <property type="entry name" value="PRESTALK A DIFFERENTIATION PROTEIN A"/>
    <property type="match status" value="1"/>
</dbReference>
<evidence type="ECO:0000256" key="3">
    <source>
        <dbReference type="ARBA" id="ARBA00022589"/>
    </source>
</evidence>
<dbReference type="Proteomes" id="UP000481288">
    <property type="component" value="Unassembled WGS sequence"/>
</dbReference>
<dbReference type="CDD" id="cd00067">
    <property type="entry name" value="GAL4"/>
    <property type="match status" value="1"/>
</dbReference>
<dbReference type="PROSITE" id="PS00463">
    <property type="entry name" value="ZN2_CY6_FUNGAL_1"/>
    <property type="match status" value="1"/>
</dbReference>
<comment type="pathway">
    <text evidence="1">Alkaloid biosynthesis; ergot alkaloid biosynthesis.</text>
</comment>
<evidence type="ECO:0000259" key="6">
    <source>
        <dbReference type="PROSITE" id="PS50048"/>
    </source>
</evidence>
<dbReference type="Gene3D" id="3.40.50.720">
    <property type="entry name" value="NAD(P)-binding Rossmann-like Domain"/>
    <property type="match status" value="1"/>
</dbReference>
<dbReference type="EMBL" id="QGMG01000889">
    <property type="protein sequence ID" value="TVY51162.1"/>
    <property type="molecule type" value="Genomic_DNA"/>
</dbReference>
<keyword evidence="4" id="KW-0560">Oxidoreductase</keyword>
<comment type="caution">
    <text evidence="7">The sequence shown here is derived from an EMBL/GenBank/DDBJ whole genome shotgun (WGS) entry which is preliminary data.</text>
</comment>
<dbReference type="InterPro" id="IPR036864">
    <property type="entry name" value="Zn2-C6_fun-type_DNA-bd_sf"/>
</dbReference>
<evidence type="ECO:0000256" key="1">
    <source>
        <dbReference type="ARBA" id="ARBA00005107"/>
    </source>
</evidence>
<dbReference type="InterPro" id="IPR021858">
    <property type="entry name" value="Fun_TF"/>
</dbReference>
<dbReference type="Gene3D" id="4.10.240.10">
    <property type="entry name" value="Zn(2)-C6 fungal-type DNA-binding domain"/>
    <property type="match status" value="1"/>
</dbReference>
<dbReference type="Pfam" id="PF00172">
    <property type="entry name" value="Zn_clus"/>
    <property type="match status" value="1"/>
</dbReference>
<dbReference type="InterPro" id="IPR001138">
    <property type="entry name" value="Zn2Cys6_DnaBD"/>
</dbReference>
<evidence type="ECO:0000256" key="2">
    <source>
        <dbReference type="ARBA" id="ARBA00005372"/>
    </source>
</evidence>
<evidence type="ECO:0000313" key="8">
    <source>
        <dbReference type="Proteomes" id="UP000481288"/>
    </source>
</evidence>
<dbReference type="SUPFAM" id="SSF51735">
    <property type="entry name" value="NAD(P)-binding Rossmann-fold domains"/>
    <property type="match status" value="1"/>
</dbReference>
<evidence type="ECO:0000256" key="5">
    <source>
        <dbReference type="ARBA" id="ARBA00023242"/>
    </source>
</evidence>
<dbReference type="AlphaFoldDB" id="A0A7D8UKW4"/>
<dbReference type="UniPathway" id="UPA00327"/>
<accession>A0A7D8UKW4</accession>
<dbReference type="GO" id="GO:0016491">
    <property type="term" value="F:oxidoreductase activity"/>
    <property type="evidence" value="ECO:0007669"/>
    <property type="project" value="UniProtKB-KW"/>
</dbReference>
<dbReference type="GO" id="GO:0008270">
    <property type="term" value="F:zinc ion binding"/>
    <property type="evidence" value="ECO:0007669"/>
    <property type="project" value="InterPro"/>
</dbReference>
<feature type="domain" description="Zn(2)-C6 fungal-type" evidence="6">
    <location>
        <begin position="17"/>
        <end position="47"/>
    </location>
</feature>
<dbReference type="GO" id="GO:0035835">
    <property type="term" value="P:indole alkaloid biosynthetic process"/>
    <property type="evidence" value="ECO:0007669"/>
    <property type="project" value="UniProtKB-UniPathway"/>
</dbReference>
<dbReference type="SUPFAM" id="SSF57701">
    <property type="entry name" value="Zn2/Cys6 DNA-binding domain"/>
    <property type="match status" value="1"/>
</dbReference>
<dbReference type="InterPro" id="IPR051604">
    <property type="entry name" value="Ergot_Alk_Oxidoreductase"/>
</dbReference>
<dbReference type="NCBIfam" id="TIGR03649">
    <property type="entry name" value="ergot_EASG"/>
    <property type="match status" value="1"/>
</dbReference>
<proteinExistence type="inferred from homology"/>
<evidence type="ECO:0000313" key="7">
    <source>
        <dbReference type="EMBL" id="TVY51162.1"/>
    </source>
</evidence>
<dbReference type="InterPro" id="IPR008030">
    <property type="entry name" value="NmrA-like"/>
</dbReference>
<dbReference type="Pfam" id="PF05368">
    <property type="entry name" value="NmrA"/>
    <property type="match status" value="1"/>
</dbReference>
<keyword evidence="5" id="KW-0539">Nucleus</keyword>
<comment type="similarity">
    <text evidence="2">Belongs to the fgaFS/easG family.</text>
</comment>
<dbReference type="CDD" id="cd12148">
    <property type="entry name" value="fungal_TF_MHR"/>
    <property type="match status" value="1"/>
</dbReference>